<dbReference type="InterPro" id="IPR011545">
    <property type="entry name" value="DEAD/DEAH_box_helicase_dom"/>
</dbReference>
<sequence length="1362" mass="152613">MSSQPASALPDGISSTPPGTAAPTLPALSARLPELMLRDAQRLGRRLDGARRIRKPEARAAVLAEIADGIDEAELRVAQRRAALPEITYPEELPVSQKKDDILAAIRDHQVVIVAGETGSGKTTQIPKICLELGRGVRGLIGHTQPRRIAARTVAERVAEELKTPLGEVVGWKVRFTDQVGADTLVKLMTDGILLAEIQTDRELRQYDTIIIDEAHERSLNIDFILGYLAQLLPRRPDLKVVITSATIDPERFARHFGSFATVGAAKATAGDGDAAPSAPIVEVSGRTYPVEVRYRPLLEEGGQDADRDQITAICDAVDELQAEGPGDILVFLSGEREIRDTADALNKKQLPHTEVLPLYARLSHAEQHRVFQRHTGRRIVLATNVAETSLTVPGIRYVIDPGMARISRYSYRTKVQRLPIEPVSQASANQRKGRCGRTSDGICIRLYSEDDFLSRPEFTDAEILRTNLASVILQMTAAGLGDIEKFPFIDPPDRRNIKDGVQLLEELGALDPKQKDPKKRLTQTGRKLSQLPVDPRLARMVLEADRNGCVREVMVIAAALSIQDPRERPSDKQQQADQQHARFKDETSDFLAFLNLWRYVREQQRELSSSAFRRMCRNEFLNYLRIREWQDIYSQLRTVAKTMGIHLSEQDAAPDHIHTSLLAGLLSHIGLKDTDAKNEYLGARSAKFAVFPGSALFKKPPRWVMSAELVETSRLWARVNAKVEPEWIEPLAQHLVKRTYSEPHWEQKMAAVMAYERVTLYGVPIVAQRKVNYGRIDPETSRELFIRNALVEGDWRTHHQFFHDNRKLLGEVEELEHRARRRDILVDDETLFDFYDRRIPDHVVSGAHFDSWWKTKRRDEPELLNFEHSMLINESAEAVTKDDYPDSWRQGKLKFKVTYQFEPGADADGVTVHIPLQVLNQVASDGFDWQIPGLREQLVTELIRSLPKPIRRNYVPAPNFAARFLDSAVPLQGSLTASLAAGLQRMVGVPVDPADFDVAKVPDHLKITFRVVDERRRKLAEAKDLEALRHKLKPKTQAAISKAFEQAAERPGRGRKGGGAAADEAAPAGVEQRTGLTSWTIGALPRTVETRRAGQLLKAYPALVDEGGSVAVRIFDTEAAQQSAMWAGTRRLILLNIPSNPAKFAQDKLSNQQKLALSRNPHGSIGALFDDCVTAAADRLIAARGGPAWDEESFRKLFDAVRSDLVDVTLRTIQQVQEVLAAWQACERRLKETSFPSLLPSLTDVKEQLAQLIKPGFVTAHGAKRLPDLMRYLIAVDRRLTQLPTNAERDRTRMAKVKEMQDEYAWLLEQFPPGRAVPAEAREIRWMIEELRVSYFAHALGTAYPVSDKRIMKAVDAAVPA</sequence>
<organism evidence="8 9">
    <name type="scientific">Streptomyces nigrescens</name>
    <dbReference type="NCBI Taxonomy" id="1920"/>
    <lineage>
        <taxon>Bacteria</taxon>
        <taxon>Bacillati</taxon>
        <taxon>Actinomycetota</taxon>
        <taxon>Actinomycetes</taxon>
        <taxon>Kitasatosporales</taxon>
        <taxon>Streptomycetaceae</taxon>
        <taxon>Streptomyces</taxon>
    </lineage>
</organism>
<dbReference type="InterPro" id="IPR003593">
    <property type="entry name" value="AAA+_ATPase"/>
</dbReference>
<feature type="compositionally biased region" description="Low complexity" evidence="5">
    <location>
        <begin position="14"/>
        <end position="27"/>
    </location>
</feature>
<evidence type="ECO:0000313" key="8">
    <source>
        <dbReference type="EMBL" id="BDM73733.1"/>
    </source>
</evidence>
<evidence type="ECO:0000256" key="2">
    <source>
        <dbReference type="ARBA" id="ARBA00022801"/>
    </source>
</evidence>
<keyword evidence="9" id="KW-1185">Reference proteome</keyword>
<keyword evidence="1" id="KW-0547">Nucleotide-binding</keyword>
<dbReference type="PROSITE" id="PS51194">
    <property type="entry name" value="HELICASE_CTER"/>
    <property type="match status" value="1"/>
</dbReference>
<dbReference type="CDD" id="cd17989">
    <property type="entry name" value="DEXHc_HrpA"/>
    <property type="match status" value="1"/>
</dbReference>
<dbReference type="EMBL" id="AP026073">
    <property type="protein sequence ID" value="BDM73733.1"/>
    <property type="molecule type" value="Genomic_DNA"/>
</dbReference>
<dbReference type="NCBIfam" id="TIGR01967">
    <property type="entry name" value="DEAH_box_HrpA"/>
    <property type="match status" value="1"/>
</dbReference>
<protein>
    <submittedName>
        <fullName evidence="8">ATP-dependent helicase</fullName>
    </submittedName>
</protein>
<dbReference type="Pfam" id="PF07717">
    <property type="entry name" value="OB_NTP_bind"/>
    <property type="match status" value="1"/>
</dbReference>
<feature type="region of interest" description="Disordered" evidence="5">
    <location>
        <begin position="1047"/>
        <end position="1070"/>
    </location>
</feature>
<feature type="domain" description="Helicase C-terminal" evidence="7">
    <location>
        <begin position="313"/>
        <end position="480"/>
    </location>
</feature>
<dbReference type="Gene3D" id="3.40.50.300">
    <property type="entry name" value="P-loop containing nucleotide triphosphate hydrolases"/>
    <property type="match status" value="2"/>
</dbReference>
<dbReference type="InterPro" id="IPR010222">
    <property type="entry name" value="RNA_helicase_HrpA"/>
</dbReference>
<dbReference type="Pfam" id="PF00271">
    <property type="entry name" value="Helicase_C"/>
    <property type="match status" value="1"/>
</dbReference>
<dbReference type="InterPro" id="IPR024590">
    <property type="entry name" value="HrpA_C"/>
</dbReference>
<dbReference type="Gene3D" id="1.20.120.1080">
    <property type="match status" value="1"/>
</dbReference>
<keyword evidence="4" id="KW-0067">ATP-binding</keyword>
<feature type="region of interest" description="Disordered" evidence="5">
    <location>
        <begin position="565"/>
        <end position="584"/>
    </location>
</feature>
<dbReference type="PROSITE" id="PS51192">
    <property type="entry name" value="HELICASE_ATP_BIND_1"/>
    <property type="match status" value="1"/>
</dbReference>
<dbReference type="RefSeq" id="WP_261956914.1">
    <property type="nucleotide sequence ID" value="NZ_AP026073.1"/>
</dbReference>
<dbReference type="PANTHER" id="PTHR18934">
    <property type="entry name" value="ATP-DEPENDENT RNA HELICASE"/>
    <property type="match status" value="1"/>
</dbReference>
<feature type="domain" description="Helicase ATP-binding" evidence="6">
    <location>
        <begin position="103"/>
        <end position="266"/>
    </location>
</feature>
<gene>
    <name evidence="8" type="ORF">HEK616_72200</name>
</gene>
<dbReference type="Pfam" id="PF21010">
    <property type="entry name" value="HA2_C"/>
    <property type="match status" value="1"/>
</dbReference>
<feature type="region of interest" description="Disordered" evidence="5">
    <location>
        <begin position="1"/>
        <end position="27"/>
    </location>
</feature>
<dbReference type="Pfam" id="PF04408">
    <property type="entry name" value="WHD_HA2"/>
    <property type="match status" value="1"/>
</dbReference>
<dbReference type="InterPro" id="IPR014001">
    <property type="entry name" value="Helicase_ATP-bd"/>
</dbReference>
<evidence type="ECO:0000256" key="5">
    <source>
        <dbReference type="SAM" id="MobiDB-lite"/>
    </source>
</evidence>
<dbReference type="InterPro" id="IPR011709">
    <property type="entry name" value="DEAD-box_helicase_OB_fold"/>
</dbReference>
<accession>A0ABM8A4Z2</accession>
<dbReference type="SMART" id="SM00847">
    <property type="entry name" value="HA2"/>
    <property type="match status" value="1"/>
</dbReference>
<evidence type="ECO:0000256" key="3">
    <source>
        <dbReference type="ARBA" id="ARBA00022806"/>
    </source>
</evidence>
<dbReference type="Proteomes" id="UP001059597">
    <property type="component" value="Chromosome"/>
</dbReference>
<evidence type="ECO:0000256" key="4">
    <source>
        <dbReference type="ARBA" id="ARBA00022840"/>
    </source>
</evidence>
<dbReference type="SMART" id="SM00490">
    <property type="entry name" value="HELICc"/>
    <property type="match status" value="1"/>
</dbReference>
<dbReference type="GO" id="GO:0004386">
    <property type="term" value="F:helicase activity"/>
    <property type="evidence" value="ECO:0007669"/>
    <property type="project" value="UniProtKB-KW"/>
</dbReference>
<evidence type="ECO:0000313" key="9">
    <source>
        <dbReference type="Proteomes" id="UP001059597"/>
    </source>
</evidence>
<keyword evidence="2" id="KW-0378">Hydrolase</keyword>
<dbReference type="SMART" id="SM00487">
    <property type="entry name" value="DEXDc"/>
    <property type="match status" value="1"/>
</dbReference>
<name>A0ABM8A4Z2_STRNI</name>
<dbReference type="InterPro" id="IPR001650">
    <property type="entry name" value="Helicase_C-like"/>
</dbReference>
<dbReference type="PANTHER" id="PTHR18934:SF99">
    <property type="entry name" value="ATP-DEPENDENT RNA HELICASE DHX37-RELATED"/>
    <property type="match status" value="1"/>
</dbReference>
<proteinExistence type="predicted"/>
<evidence type="ECO:0000256" key="1">
    <source>
        <dbReference type="ARBA" id="ARBA00022741"/>
    </source>
</evidence>
<dbReference type="Pfam" id="PF11898">
    <property type="entry name" value="DUF3418"/>
    <property type="match status" value="1"/>
</dbReference>
<dbReference type="SMART" id="SM00382">
    <property type="entry name" value="AAA"/>
    <property type="match status" value="1"/>
</dbReference>
<keyword evidence="3 8" id="KW-0347">Helicase</keyword>
<dbReference type="CDD" id="cd18791">
    <property type="entry name" value="SF2_C_RHA"/>
    <property type="match status" value="1"/>
</dbReference>
<reference evidence="8" key="1">
    <citation type="submission" date="2022-06" db="EMBL/GenBank/DDBJ databases">
        <title>Complete genome sequence of Streptomyces nigrescens HEK616.</title>
        <authorList>
            <person name="Asamizu S."/>
            <person name="Onaka H."/>
        </authorList>
    </citation>
    <scope>NUCLEOTIDE SEQUENCE</scope>
    <source>
        <strain evidence="8">HEK616</strain>
    </source>
</reference>
<dbReference type="NCBIfam" id="NF008348">
    <property type="entry name" value="PRK11131.1"/>
    <property type="match status" value="1"/>
</dbReference>
<dbReference type="InterPro" id="IPR027417">
    <property type="entry name" value="P-loop_NTPase"/>
</dbReference>
<dbReference type="Pfam" id="PF00270">
    <property type="entry name" value="DEAD"/>
    <property type="match status" value="1"/>
</dbReference>
<dbReference type="SUPFAM" id="SSF52540">
    <property type="entry name" value="P-loop containing nucleoside triphosphate hydrolases"/>
    <property type="match status" value="1"/>
</dbReference>
<dbReference type="InterPro" id="IPR048333">
    <property type="entry name" value="HA2_WH"/>
</dbReference>
<dbReference type="InterPro" id="IPR007502">
    <property type="entry name" value="Helicase-assoc_dom"/>
</dbReference>
<evidence type="ECO:0000259" key="7">
    <source>
        <dbReference type="PROSITE" id="PS51194"/>
    </source>
</evidence>
<evidence type="ECO:0000259" key="6">
    <source>
        <dbReference type="PROSITE" id="PS51192"/>
    </source>
</evidence>